<accession>A0A9P4YXV3</accession>
<dbReference type="InterPro" id="IPR041807">
    <property type="entry name" value="Cue5/Don1_CUE"/>
</dbReference>
<feature type="region of interest" description="Disordered" evidence="1">
    <location>
        <begin position="1"/>
        <end position="122"/>
    </location>
</feature>
<comment type="caution">
    <text evidence="3">The sequence shown here is derived from an EMBL/GenBank/DDBJ whole genome shotgun (WGS) entry which is preliminary data.</text>
</comment>
<proteinExistence type="predicted"/>
<dbReference type="GeneID" id="55972672"/>
<feature type="compositionally biased region" description="Low complexity" evidence="1">
    <location>
        <begin position="45"/>
        <end position="94"/>
    </location>
</feature>
<dbReference type="RefSeq" id="XP_035322398.1">
    <property type="nucleotide sequence ID" value="XM_035468417.1"/>
</dbReference>
<dbReference type="GO" id="GO:0031624">
    <property type="term" value="F:ubiquitin conjugating enzyme binding"/>
    <property type="evidence" value="ECO:0007669"/>
    <property type="project" value="TreeGrafter"/>
</dbReference>
<dbReference type="InterPro" id="IPR009060">
    <property type="entry name" value="UBA-like_sf"/>
</dbReference>
<feature type="region of interest" description="Disordered" evidence="1">
    <location>
        <begin position="151"/>
        <end position="190"/>
    </location>
</feature>
<dbReference type="Gene3D" id="1.10.8.10">
    <property type="entry name" value="DNA helicase RuvA subunit, C-terminal domain"/>
    <property type="match status" value="1"/>
</dbReference>
<feature type="compositionally biased region" description="Basic and acidic residues" evidence="1">
    <location>
        <begin position="303"/>
        <end position="314"/>
    </location>
</feature>
<feature type="compositionally biased region" description="Basic and acidic residues" evidence="1">
    <location>
        <begin position="434"/>
        <end position="446"/>
    </location>
</feature>
<evidence type="ECO:0000259" key="2">
    <source>
        <dbReference type="PROSITE" id="PS51140"/>
    </source>
</evidence>
<dbReference type="Proteomes" id="UP000749293">
    <property type="component" value="Unassembled WGS sequence"/>
</dbReference>
<dbReference type="EMBL" id="JAANYQ010000006">
    <property type="protein sequence ID" value="KAF4123746.1"/>
    <property type="molecule type" value="Genomic_DNA"/>
</dbReference>
<feature type="region of interest" description="Disordered" evidence="1">
    <location>
        <begin position="282"/>
        <end position="467"/>
    </location>
</feature>
<organism evidence="3 4">
    <name type="scientific">Geosmithia morbida</name>
    <dbReference type="NCBI Taxonomy" id="1094350"/>
    <lineage>
        <taxon>Eukaryota</taxon>
        <taxon>Fungi</taxon>
        <taxon>Dikarya</taxon>
        <taxon>Ascomycota</taxon>
        <taxon>Pezizomycotina</taxon>
        <taxon>Sordariomycetes</taxon>
        <taxon>Hypocreomycetidae</taxon>
        <taxon>Hypocreales</taxon>
        <taxon>Bionectriaceae</taxon>
        <taxon>Geosmithia</taxon>
    </lineage>
</organism>
<feature type="domain" description="CUE" evidence="2">
    <location>
        <begin position="113"/>
        <end position="156"/>
    </location>
</feature>
<dbReference type="AlphaFoldDB" id="A0A9P4YXV3"/>
<evidence type="ECO:0000313" key="3">
    <source>
        <dbReference type="EMBL" id="KAF4123746.1"/>
    </source>
</evidence>
<feature type="compositionally biased region" description="Basic and acidic residues" evidence="1">
    <location>
        <begin position="457"/>
        <end position="467"/>
    </location>
</feature>
<dbReference type="CDD" id="cd14372">
    <property type="entry name" value="CUE_Cue5p_like"/>
    <property type="match status" value="1"/>
</dbReference>
<dbReference type="PANTHER" id="PTHR16461">
    <property type="entry name" value="TOLL-INTERACTING PROTEIN"/>
    <property type="match status" value="1"/>
</dbReference>
<dbReference type="SUPFAM" id="SSF46934">
    <property type="entry name" value="UBA-like"/>
    <property type="match status" value="1"/>
</dbReference>
<evidence type="ECO:0000256" key="1">
    <source>
        <dbReference type="SAM" id="MobiDB-lite"/>
    </source>
</evidence>
<dbReference type="FunFam" id="1.10.8.10:FF:000064">
    <property type="entry name" value="Similar to CUE domain-containing protein"/>
    <property type="match status" value="1"/>
</dbReference>
<dbReference type="GO" id="GO:0006511">
    <property type="term" value="P:ubiquitin-dependent protein catabolic process"/>
    <property type="evidence" value="ECO:0007669"/>
    <property type="project" value="TreeGrafter"/>
</dbReference>
<feature type="compositionally biased region" description="Polar residues" evidence="1">
    <location>
        <begin position="1"/>
        <end position="22"/>
    </location>
</feature>
<name>A0A9P4YXV3_9HYPO</name>
<dbReference type="GO" id="GO:0005737">
    <property type="term" value="C:cytoplasm"/>
    <property type="evidence" value="ECO:0007669"/>
    <property type="project" value="TreeGrafter"/>
</dbReference>
<gene>
    <name evidence="3" type="ORF">GMORB2_6447</name>
</gene>
<dbReference type="PROSITE" id="PS51140">
    <property type="entry name" value="CUE"/>
    <property type="match status" value="1"/>
</dbReference>
<evidence type="ECO:0000313" key="4">
    <source>
        <dbReference type="Proteomes" id="UP000749293"/>
    </source>
</evidence>
<dbReference type="Pfam" id="PF02845">
    <property type="entry name" value="CUE"/>
    <property type="match status" value="1"/>
</dbReference>
<dbReference type="PANTHER" id="PTHR16461:SF5">
    <property type="entry name" value="TOLL-INTERACTING PROTEIN"/>
    <property type="match status" value="1"/>
</dbReference>
<dbReference type="OrthoDB" id="9942608at2759"/>
<keyword evidence="4" id="KW-1185">Reference proteome</keyword>
<feature type="region of interest" description="Disordered" evidence="1">
    <location>
        <begin position="205"/>
        <end position="242"/>
    </location>
</feature>
<sequence length="467" mass="49753">MAGSVETPTKVTADSGAESPTTARPFEMDDDDVQETSVIGSGSEAAEATAPASAPAPAAAAAANATTSTTATTPPAASAGPAAAATATSPKPASIEAGDDEVPPSKPPRPPTEAQKNEMILKEAFPGVDAPVIKAVISASGGNVERAFNALLQMTDPEAANNEPQQEQTDVPPPRPPRPQGRAEMSQLEADELYARQLAEQYDNQAGAYEARTAAANQRHREGVRAGHRRQASSYDDDGDREYSFIEDELPVIRDQLRQGFVETQTKVNGWISTLKKRIEESFDESEDPHHQQEHGQQGRYRHGGEPSNRRSGDYDADPQVLGDDFAGIRLSADGRPYRHPSTSPRSNSGRRVGFKDEPEEINMYERSPPVPPKDSSATAGGAKASKWQPLSSVEPHPIGDNDPFSLGDSDDEKDNSTTTKDAATKDVSSAAAKDSDNIERLKKAAAEAMSDNLVDDGDKTKAKTDN</sequence>
<dbReference type="InterPro" id="IPR003892">
    <property type="entry name" value="CUE"/>
</dbReference>
<feature type="compositionally biased region" description="Low complexity" evidence="1">
    <location>
        <begin position="376"/>
        <end position="387"/>
    </location>
</feature>
<feature type="compositionally biased region" description="Polar residues" evidence="1">
    <location>
        <begin position="341"/>
        <end position="350"/>
    </location>
</feature>
<reference evidence="3" key="1">
    <citation type="submission" date="2020-03" db="EMBL/GenBank/DDBJ databases">
        <title>Site-based positive gene gene selection in Geosmithia morbida across the United States reveals a broad range of putative effectors and factors for local host and environmental adapation.</title>
        <authorList>
            <person name="Onufrak A."/>
            <person name="Murdoch R.W."/>
            <person name="Gazis R."/>
            <person name="Huff M."/>
            <person name="Staton M."/>
            <person name="Klingeman W."/>
            <person name="Hadziabdic D."/>
        </authorList>
    </citation>
    <scope>NUCLEOTIDE SEQUENCE</scope>
    <source>
        <strain evidence="3">1262</strain>
    </source>
</reference>
<dbReference type="GO" id="GO:0043130">
    <property type="term" value="F:ubiquitin binding"/>
    <property type="evidence" value="ECO:0007669"/>
    <property type="project" value="InterPro"/>
</dbReference>
<protein>
    <submittedName>
        <fullName evidence="3">CUE protein</fullName>
    </submittedName>
</protein>
<dbReference type="SMART" id="SM00546">
    <property type="entry name" value="CUE"/>
    <property type="match status" value="1"/>
</dbReference>